<dbReference type="RefSeq" id="WP_084702065.1">
    <property type="nucleotide sequence ID" value="NZ_KB913032.1"/>
</dbReference>
<reference evidence="1 2" key="1">
    <citation type="submission" date="2017-07" db="EMBL/GenBank/DDBJ databases">
        <title>Amycolatopsis alba DSM 44262 Genome sequencing and assembly.</title>
        <authorList>
            <person name="Kaur N."/>
            <person name="Mayilraj S."/>
        </authorList>
    </citation>
    <scope>NUCLEOTIDE SEQUENCE [LARGE SCALE GENOMIC DNA]</scope>
    <source>
        <strain evidence="1 2">DSM 44262</strain>
    </source>
</reference>
<keyword evidence="2" id="KW-1185">Reference proteome</keyword>
<proteinExistence type="predicted"/>
<accession>A0A229RMS4</accession>
<organism evidence="1 2">
    <name type="scientific">Amycolatopsis alba DSM 44262</name>
    <dbReference type="NCBI Taxonomy" id="1125972"/>
    <lineage>
        <taxon>Bacteria</taxon>
        <taxon>Bacillati</taxon>
        <taxon>Actinomycetota</taxon>
        <taxon>Actinomycetes</taxon>
        <taxon>Pseudonocardiales</taxon>
        <taxon>Pseudonocardiaceae</taxon>
        <taxon>Amycolatopsis</taxon>
    </lineage>
</organism>
<comment type="caution">
    <text evidence="1">The sequence shown here is derived from an EMBL/GenBank/DDBJ whole genome shotgun (WGS) entry which is preliminary data.</text>
</comment>
<name>A0A229RMS4_AMYAL</name>
<evidence type="ECO:0000313" key="1">
    <source>
        <dbReference type="EMBL" id="OXM47972.1"/>
    </source>
</evidence>
<protein>
    <submittedName>
        <fullName evidence="1">Uncharacterized protein</fullName>
    </submittedName>
</protein>
<gene>
    <name evidence="1" type="ORF">CFP75_23005</name>
</gene>
<sequence>MSELARLKGQISAVGQQAKSTADGLAGFKSKFSQAVGQVNATIGGSAQQVDKNMIAALQAAEKQVSSAVAALQQAAATANKYASSL</sequence>
<dbReference type="EMBL" id="NMQU01000068">
    <property type="protein sequence ID" value="OXM47972.1"/>
    <property type="molecule type" value="Genomic_DNA"/>
</dbReference>
<evidence type="ECO:0000313" key="2">
    <source>
        <dbReference type="Proteomes" id="UP000215563"/>
    </source>
</evidence>
<dbReference type="AlphaFoldDB" id="A0A229RMS4"/>
<dbReference type="Proteomes" id="UP000215563">
    <property type="component" value="Unassembled WGS sequence"/>
</dbReference>
<dbReference type="OrthoDB" id="3829359at2"/>